<dbReference type="OrthoDB" id="307038at2759"/>
<proteinExistence type="predicted"/>
<feature type="compositionally biased region" description="Polar residues" evidence="1">
    <location>
        <begin position="41"/>
        <end position="55"/>
    </location>
</feature>
<feature type="compositionally biased region" description="Basic and acidic residues" evidence="1">
    <location>
        <begin position="275"/>
        <end position="290"/>
    </location>
</feature>
<sequence length="517" mass="61789">MTTEQLSSSKKTWAQLAEEEDDEIENCQFTTNSETLDKNEIPSQLSLTKSISEFQPKTRSDRQKNNKQRDNDNNGLKNYRQNNTNQNKGNNRHNNRQNKSQYDETYDALFETTNQEILLKVKPQNKNDNLEAVKEYFEKQYQNIKAFLRNDINQIDLLISPKIGLLILEDHKFKIHIADSNLSIYYPQYPNEPLSDYYAKKKYLDKKVTSSGPLFQRSAMSSKVSNSQQDCNDKSDNGSKQDFQSIDKVQNDQNYIYKQKDNIQDVQDQEQEQEINDRQNKQIYEKKDFNKQQNQKFRKYNNNYNEQYDYDEDYREYKEEKQSNYKSHKYRNEQHSAKDPYQNQKYYSNADYEYTEKQTSDKNKVFYEEKESHKDYRNNQNYQNYNNTNNNNNNHYNQKRSYKGNTKQKNDQYVIYEVKQKSDYEEASNNLNITNDDHFEEAAQVSQNINQTIYNSNENEEKNEDIHLDSDNDQGEEQVEETKSPNKNKKKKKNKKNQKALKPNDTNFFGILQSVTK</sequence>
<keyword evidence="3" id="KW-1185">Reference proteome</keyword>
<feature type="compositionally biased region" description="Polar residues" evidence="1">
    <location>
        <begin position="215"/>
        <end position="230"/>
    </location>
</feature>
<evidence type="ECO:0000313" key="3">
    <source>
        <dbReference type="Proteomes" id="UP000692954"/>
    </source>
</evidence>
<organism evidence="2 3">
    <name type="scientific">Paramecium sonneborni</name>
    <dbReference type="NCBI Taxonomy" id="65129"/>
    <lineage>
        <taxon>Eukaryota</taxon>
        <taxon>Sar</taxon>
        <taxon>Alveolata</taxon>
        <taxon>Ciliophora</taxon>
        <taxon>Intramacronucleata</taxon>
        <taxon>Oligohymenophorea</taxon>
        <taxon>Peniculida</taxon>
        <taxon>Parameciidae</taxon>
        <taxon>Paramecium</taxon>
    </lineage>
</organism>
<gene>
    <name evidence="2" type="ORF">PSON_ATCC_30995.1.T0690201</name>
</gene>
<dbReference type="Proteomes" id="UP000692954">
    <property type="component" value="Unassembled WGS sequence"/>
</dbReference>
<reference evidence="2" key="1">
    <citation type="submission" date="2021-01" db="EMBL/GenBank/DDBJ databases">
        <authorList>
            <consortium name="Genoscope - CEA"/>
            <person name="William W."/>
        </authorList>
    </citation>
    <scope>NUCLEOTIDE SEQUENCE</scope>
</reference>
<feature type="compositionally biased region" description="Low complexity" evidence="1">
    <location>
        <begin position="378"/>
        <end position="396"/>
    </location>
</feature>
<feature type="region of interest" description="Disordered" evidence="1">
    <location>
        <begin position="215"/>
        <end position="246"/>
    </location>
</feature>
<comment type="caution">
    <text evidence="2">The sequence shown here is derived from an EMBL/GenBank/DDBJ whole genome shotgun (WGS) entry which is preliminary data.</text>
</comment>
<feature type="region of interest" description="Disordered" evidence="1">
    <location>
        <begin position="1"/>
        <end position="99"/>
    </location>
</feature>
<feature type="region of interest" description="Disordered" evidence="1">
    <location>
        <begin position="369"/>
        <end position="410"/>
    </location>
</feature>
<protein>
    <submittedName>
        <fullName evidence="2">Uncharacterized protein</fullName>
    </submittedName>
</protein>
<evidence type="ECO:0000256" key="1">
    <source>
        <dbReference type="SAM" id="MobiDB-lite"/>
    </source>
</evidence>
<feature type="compositionally biased region" description="Basic and acidic residues" evidence="1">
    <location>
        <begin position="56"/>
        <end position="72"/>
    </location>
</feature>
<name>A0A8S1P4Z3_9CILI</name>
<evidence type="ECO:0000313" key="2">
    <source>
        <dbReference type="EMBL" id="CAD8098048.1"/>
    </source>
</evidence>
<feature type="compositionally biased region" description="Low complexity" evidence="1">
    <location>
        <begin position="291"/>
        <end position="307"/>
    </location>
</feature>
<feature type="region of interest" description="Disordered" evidence="1">
    <location>
        <begin position="265"/>
        <end position="343"/>
    </location>
</feature>
<dbReference type="AlphaFoldDB" id="A0A8S1P4Z3"/>
<feature type="compositionally biased region" description="Basic residues" evidence="1">
    <location>
        <begin position="486"/>
        <end position="499"/>
    </location>
</feature>
<feature type="compositionally biased region" description="Low complexity" evidence="1">
    <location>
        <begin position="73"/>
        <end position="89"/>
    </location>
</feature>
<accession>A0A8S1P4Z3</accession>
<dbReference type="EMBL" id="CAJJDN010000069">
    <property type="protein sequence ID" value="CAD8098048.1"/>
    <property type="molecule type" value="Genomic_DNA"/>
</dbReference>
<feature type="region of interest" description="Disordered" evidence="1">
    <location>
        <begin position="459"/>
        <end position="517"/>
    </location>
</feature>
<feature type="compositionally biased region" description="Polar residues" evidence="1">
    <location>
        <begin position="1"/>
        <end position="12"/>
    </location>
</feature>